<evidence type="ECO:0000256" key="1">
    <source>
        <dbReference type="SAM" id="SignalP"/>
    </source>
</evidence>
<dbReference type="Proteomes" id="UP001596157">
    <property type="component" value="Unassembled WGS sequence"/>
</dbReference>
<dbReference type="RefSeq" id="WP_378243056.1">
    <property type="nucleotide sequence ID" value="NZ_JBHSKF010000001.1"/>
</dbReference>
<feature type="signal peptide" evidence="1">
    <location>
        <begin position="1"/>
        <end position="20"/>
    </location>
</feature>
<keyword evidence="3" id="KW-1185">Reference proteome</keyword>
<name>A0ABW0EGL9_9PSEU</name>
<gene>
    <name evidence="2" type="ORF">ACFPM7_01895</name>
</gene>
<organism evidence="2 3">
    <name type="scientific">Actinokineospora guangxiensis</name>
    <dbReference type="NCBI Taxonomy" id="1490288"/>
    <lineage>
        <taxon>Bacteria</taxon>
        <taxon>Bacillati</taxon>
        <taxon>Actinomycetota</taxon>
        <taxon>Actinomycetes</taxon>
        <taxon>Pseudonocardiales</taxon>
        <taxon>Pseudonocardiaceae</taxon>
        <taxon>Actinokineospora</taxon>
    </lineage>
</organism>
<dbReference type="EMBL" id="JBHSKF010000001">
    <property type="protein sequence ID" value="MFC5285791.1"/>
    <property type="molecule type" value="Genomic_DNA"/>
</dbReference>
<keyword evidence="1" id="KW-0732">Signal</keyword>
<protein>
    <recommendedName>
        <fullName evidence="4">Lipoprotein</fullName>
    </recommendedName>
</protein>
<comment type="caution">
    <text evidence="2">The sequence shown here is derived from an EMBL/GenBank/DDBJ whole genome shotgun (WGS) entry which is preliminary data.</text>
</comment>
<reference evidence="3" key="1">
    <citation type="journal article" date="2019" name="Int. J. Syst. Evol. Microbiol.">
        <title>The Global Catalogue of Microorganisms (GCM) 10K type strain sequencing project: providing services to taxonomists for standard genome sequencing and annotation.</title>
        <authorList>
            <consortium name="The Broad Institute Genomics Platform"/>
            <consortium name="The Broad Institute Genome Sequencing Center for Infectious Disease"/>
            <person name="Wu L."/>
            <person name="Ma J."/>
        </authorList>
    </citation>
    <scope>NUCLEOTIDE SEQUENCE [LARGE SCALE GENOMIC DNA]</scope>
    <source>
        <strain evidence="3">CCUG 59778</strain>
    </source>
</reference>
<proteinExistence type="predicted"/>
<evidence type="ECO:0000313" key="2">
    <source>
        <dbReference type="EMBL" id="MFC5285791.1"/>
    </source>
</evidence>
<accession>A0ABW0EGL9</accession>
<feature type="chain" id="PRO_5046950144" description="Lipoprotein" evidence="1">
    <location>
        <begin position="21"/>
        <end position="148"/>
    </location>
</feature>
<sequence>MRRPLWAVLAAFCAAGCTTAVPGTPVAVKRADGSEVVLSYFTALNDAGEQGADKQAEFLRRTQHPDFDDRVCDLDGLVLSMAPVADTLRPDPQWKPEKSADVPRGETFVIAVTVTIRQGTTTIGEQIGSQRVVLLDGEAYGFTPCPAS</sequence>
<evidence type="ECO:0008006" key="4">
    <source>
        <dbReference type="Google" id="ProtNLM"/>
    </source>
</evidence>
<evidence type="ECO:0000313" key="3">
    <source>
        <dbReference type="Proteomes" id="UP001596157"/>
    </source>
</evidence>